<name>A0A1E4SIG7_9ASCO</name>
<protein>
    <submittedName>
        <fullName evidence="1">Uncharacterized protein</fullName>
    </submittedName>
</protein>
<keyword evidence="2" id="KW-1185">Reference proteome</keyword>
<gene>
    <name evidence="1" type="ORF">CANTADRAFT_26257</name>
</gene>
<dbReference type="Proteomes" id="UP000094285">
    <property type="component" value="Unassembled WGS sequence"/>
</dbReference>
<reference evidence="2" key="1">
    <citation type="submission" date="2016-05" db="EMBL/GenBank/DDBJ databases">
        <title>Comparative genomics of biotechnologically important yeasts.</title>
        <authorList>
            <consortium name="DOE Joint Genome Institute"/>
            <person name="Riley R."/>
            <person name="Haridas S."/>
            <person name="Wolfe K.H."/>
            <person name="Lopes M.R."/>
            <person name="Hittinger C.T."/>
            <person name="Goker M."/>
            <person name="Salamov A."/>
            <person name="Wisecaver J."/>
            <person name="Long T.M."/>
            <person name="Aerts A.L."/>
            <person name="Barry K."/>
            <person name="Choi C."/>
            <person name="Clum A."/>
            <person name="Coughlan A.Y."/>
            <person name="Deshpande S."/>
            <person name="Douglass A.P."/>
            <person name="Hanson S.J."/>
            <person name="Klenk H.-P."/>
            <person name="Labutti K."/>
            <person name="Lapidus A."/>
            <person name="Lindquist E."/>
            <person name="Lipzen A."/>
            <person name="Meier-Kolthoff J.P."/>
            <person name="Ohm R.A."/>
            <person name="Otillar R.P."/>
            <person name="Pangilinan J."/>
            <person name="Peng Y."/>
            <person name="Rokas A."/>
            <person name="Rosa C.A."/>
            <person name="Scheuner C."/>
            <person name="Sibirny A.A."/>
            <person name="Slot J.C."/>
            <person name="Stielow J.B."/>
            <person name="Sun H."/>
            <person name="Kurtzman C.P."/>
            <person name="Blackwell M."/>
            <person name="Grigoriev I.V."/>
            <person name="Jeffries T.W."/>
        </authorList>
    </citation>
    <scope>NUCLEOTIDE SEQUENCE [LARGE SCALE GENOMIC DNA]</scope>
    <source>
        <strain evidence="2">NRRL Y-17324</strain>
    </source>
</reference>
<evidence type="ECO:0000313" key="1">
    <source>
        <dbReference type="EMBL" id="ODV79280.1"/>
    </source>
</evidence>
<organism evidence="1 2">
    <name type="scientific">Suhomyces tanzawaensis NRRL Y-17324</name>
    <dbReference type="NCBI Taxonomy" id="984487"/>
    <lineage>
        <taxon>Eukaryota</taxon>
        <taxon>Fungi</taxon>
        <taxon>Dikarya</taxon>
        <taxon>Ascomycota</taxon>
        <taxon>Saccharomycotina</taxon>
        <taxon>Pichiomycetes</taxon>
        <taxon>Debaryomycetaceae</taxon>
        <taxon>Suhomyces</taxon>
    </lineage>
</organism>
<proteinExistence type="predicted"/>
<evidence type="ECO:0000313" key="2">
    <source>
        <dbReference type="Proteomes" id="UP000094285"/>
    </source>
</evidence>
<dbReference type="GeneID" id="30981844"/>
<accession>A0A1E4SIG7</accession>
<sequence length="125" mass="14343">MDACAGALAGVLAPASSTENPQLYAHYALVWRLDPLEHRWYREQDFEPERFCDTVGGFGRLFATGFSMNLRQFRELYLRGPRIDHDVLVLESEETGRMVLGMVVRHRAVEGRETVRKKVSFALEK</sequence>
<dbReference type="AlphaFoldDB" id="A0A1E4SIG7"/>
<dbReference type="EMBL" id="KV453912">
    <property type="protein sequence ID" value="ODV79280.1"/>
    <property type="molecule type" value="Genomic_DNA"/>
</dbReference>
<dbReference type="RefSeq" id="XP_020064402.1">
    <property type="nucleotide sequence ID" value="XM_020207707.1"/>
</dbReference>